<dbReference type="SUPFAM" id="SSF48230">
    <property type="entry name" value="Chondroitin AC/alginate lyase"/>
    <property type="match status" value="1"/>
</dbReference>
<reference evidence="6 7" key="1">
    <citation type="journal article" date="2021" name="Microbiol. Spectr.">
        <title>A Single Bacterium Capable of Oxidation and Reduction of Iron at Circumneutral pH.</title>
        <authorList>
            <person name="Kato S."/>
            <person name="Ohkuma M."/>
        </authorList>
    </citation>
    <scope>NUCLEOTIDE SEQUENCE [LARGE SCALE GENOMIC DNA]</scope>
    <source>
        <strain evidence="6 7">MIZ03</strain>
    </source>
</reference>
<sequence length="588" mass="66960">MKFIPSSIQRILADYSLKKFLCYAAFPAHWAKLYALKLQANTEKRLFENHVLQWQQTNEPRPSSPRYIFQPWLRSEPAPSFELAGDGLVVNRDSADPEIRMREDRLGWALHLHAHDGTAAWTAVEKWLAERWEKGLACRGAYSISERVGNLILLWNIHAPQPALGAQIVRMLEQDTDYLLAHLEYHGEAGTNNHILNNARALILAGAFLNTGSFYEVGCWLMENQLAKHVAEDGVVREASTHYQWVITRWMVEVGCAFHFMDQARFHQLRPRLHNMLQVCDAMLLGEDGANYMPLLGDISPDFPPRLYGGMTRFGYALLCSGDEEQNDKVSASGFWSQFFVGRMQPTQQSWQALDNSWVRIRNHGWSLIAHVDVHPDDSRSTHGHHDLFSFELAFGGQPVIVDAGRGNYLAGRDREAAGILEEWHNTIMVNGRRTGFVPRGYMPISWLKRIRTAPRVSAESQRLEIRLDAPHEVPGISCIQRTWLWADERTAIVTNRVRKELVSQASIKLVLYVMGQVSEAEGGLRLQIGTNSFLLCWNGLDMPVLKDAVRYAAYDVPEPCTRLEWIVISQDSDWESDFKISALESIE</sequence>
<dbReference type="EMBL" id="AP024238">
    <property type="protein sequence ID" value="BCO29308.1"/>
    <property type="molecule type" value="Genomic_DNA"/>
</dbReference>
<dbReference type="RefSeq" id="WP_223905244.1">
    <property type="nucleotide sequence ID" value="NZ_AP024238.1"/>
</dbReference>
<evidence type="ECO:0000256" key="4">
    <source>
        <dbReference type="ARBA" id="ARBA00023239"/>
    </source>
</evidence>
<keyword evidence="4" id="KW-0456">Lyase</keyword>
<name>A0ABM7MSR8_9BURK</name>
<dbReference type="PANTHER" id="PTHR39210">
    <property type="entry name" value="HEPARIN-SULFATE LYASE"/>
    <property type="match status" value="1"/>
</dbReference>
<keyword evidence="3" id="KW-0574">Periplasm</keyword>
<evidence type="ECO:0000256" key="3">
    <source>
        <dbReference type="ARBA" id="ARBA00022764"/>
    </source>
</evidence>
<gene>
    <name evidence="6" type="ORF">MIZ03_4223</name>
</gene>
<dbReference type="Proteomes" id="UP000824366">
    <property type="component" value="Chromosome"/>
</dbReference>
<keyword evidence="7" id="KW-1185">Reference proteome</keyword>
<dbReference type="Gene3D" id="2.70.98.70">
    <property type="match status" value="1"/>
</dbReference>
<feature type="domain" description="Heparinase II/III-like C-terminal" evidence="5">
    <location>
        <begin position="347"/>
        <end position="435"/>
    </location>
</feature>
<protein>
    <recommendedName>
        <fullName evidence="5">Heparinase II/III-like C-terminal domain-containing protein</fullName>
    </recommendedName>
</protein>
<keyword evidence="2" id="KW-0732">Signal</keyword>
<dbReference type="InterPro" id="IPR008929">
    <property type="entry name" value="Chondroitin_lyas"/>
</dbReference>
<evidence type="ECO:0000259" key="5">
    <source>
        <dbReference type="Pfam" id="PF07940"/>
    </source>
</evidence>
<evidence type="ECO:0000313" key="7">
    <source>
        <dbReference type="Proteomes" id="UP000824366"/>
    </source>
</evidence>
<evidence type="ECO:0000313" key="6">
    <source>
        <dbReference type="EMBL" id="BCO29308.1"/>
    </source>
</evidence>
<proteinExistence type="predicted"/>
<evidence type="ECO:0000256" key="2">
    <source>
        <dbReference type="ARBA" id="ARBA00022729"/>
    </source>
</evidence>
<comment type="subcellular location">
    <subcellularLocation>
        <location evidence="1">Periplasm</location>
    </subcellularLocation>
</comment>
<organism evidence="6 7">
    <name type="scientific">Rhodoferax lithotrophicus</name>
    <dbReference type="NCBI Taxonomy" id="2798804"/>
    <lineage>
        <taxon>Bacteria</taxon>
        <taxon>Pseudomonadati</taxon>
        <taxon>Pseudomonadota</taxon>
        <taxon>Betaproteobacteria</taxon>
        <taxon>Burkholderiales</taxon>
        <taxon>Comamonadaceae</taxon>
        <taxon>Rhodoferax</taxon>
    </lineage>
</organism>
<dbReference type="PANTHER" id="PTHR39210:SF1">
    <property type="entry name" value="HEPARIN-SULFATE LYASE"/>
    <property type="match status" value="1"/>
</dbReference>
<dbReference type="Pfam" id="PF07940">
    <property type="entry name" value="Hepar_II_III_C"/>
    <property type="match status" value="1"/>
</dbReference>
<dbReference type="Gene3D" id="1.50.10.100">
    <property type="entry name" value="Chondroitin AC/alginate lyase"/>
    <property type="match status" value="1"/>
</dbReference>
<accession>A0ABM7MSR8</accession>
<evidence type="ECO:0000256" key="1">
    <source>
        <dbReference type="ARBA" id="ARBA00004418"/>
    </source>
</evidence>
<dbReference type="InterPro" id="IPR012480">
    <property type="entry name" value="Hepar_II_III_C"/>
</dbReference>